<accession>A0AAD1YAJ8</accession>
<sequence>MIANAESGYDFDELYAEVFLLLTSIAGIGMGIYHTMGILRIPLDDFQRFNVSNEKSVESIRKMREISGLIADGATTFLTQEYIFLGIFIILFSILLFFTAEEDLGELWVTSAFILGGATSILSGFIGMKIAVTTNVKVTKEASKSIQDAFVVAFKGGAVLGFSLVGIGLFMLTVLIMIYRVAYLDEYASKQDYIDMFEAIAGYGLGGSSIALFGRVGGGIYTKAADVGADLVGKVVAGLDEDSPQNPGVIADNVGDNVGDIAGMGSDLFGSFAEATCAALVVGATSSEIVFSNGAYYYYPLMITGAGILIGIVTSIVALTIQKPPSADKVENTLKWQLIISTVLMTPTLYAVAYFCLPSSFTFVETGTNCRYYHAFICTATGLWSGLIIGIVTEYYTSNAYSPVQEVAESCKTGAAPNIIFGLALGFYSVLVPIICLAVTIFISFKFCDMYGIALGALGMLSTLTIGLTIDGYGPIADNAGGIAEMCELDECRQITDALDAAGNTTAAIGKGFAIGSACLVALALFGAFVTRTNLGIVNILQPLQFSGLIIGAMLPYLFTAMTMKSVGLAAKKMIVEIQRQFDTYRILEGEADPDYESCIAISTKSSLQYMIAPGLLVLLSPFFIGLFFGAEGVSGLLAGAIVSGIQLAISFSNAGGAWDNAKKYVEDDKLVINGEVRGKNTEEHKAAVIGDTVGDPLKDTSGPSLNILIKLMAITSLVFGGFFTRVGGILNKYI</sequence>
<dbReference type="HAMAP" id="MF_01129">
    <property type="entry name" value="PPase_energized_pump"/>
    <property type="match status" value="1"/>
</dbReference>
<dbReference type="GO" id="GO:0004427">
    <property type="term" value="F:inorganic diphosphate phosphatase activity"/>
    <property type="evidence" value="ECO:0007669"/>
    <property type="project" value="InterPro"/>
</dbReference>
<evidence type="ECO:0000256" key="3">
    <source>
        <dbReference type="ARBA" id="ARBA00022448"/>
    </source>
</evidence>
<evidence type="ECO:0000256" key="6">
    <source>
        <dbReference type="ARBA" id="ARBA00022967"/>
    </source>
</evidence>
<dbReference type="PANTHER" id="PTHR31998">
    <property type="entry name" value="K(+)-INSENSITIVE PYROPHOSPHATE-ENERGIZED PROTON PUMP"/>
    <property type="match status" value="1"/>
</dbReference>
<organism evidence="11 12">
    <name type="scientific">Euplotes crassus</name>
    <dbReference type="NCBI Taxonomy" id="5936"/>
    <lineage>
        <taxon>Eukaryota</taxon>
        <taxon>Sar</taxon>
        <taxon>Alveolata</taxon>
        <taxon>Ciliophora</taxon>
        <taxon>Intramacronucleata</taxon>
        <taxon>Spirotrichea</taxon>
        <taxon>Hypotrichia</taxon>
        <taxon>Euplotida</taxon>
        <taxon>Euplotidae</taxon>
        <taxon>Moneuplotes</taxon>
    </lineage>
</organism>
<dbReference type="AlphaFoldDB" id="A0AAD1YAJ8"/>
<evidence type="ECO:0000256" key="4">
    <source>
        <dbReference type="ARBA" id="ARBA00022692"/>
    </source>
</evidence>
<comment type="caution">
    <text evidence="11">The sequence shown here is derived from an EMBL/GenBank/DDBJ whole genome shotgun (WGS) entry which is preliminary data.</text>
</comment>
<feature type="transmembrane region" description="Helical" evidence="10">
    <location>
        <begin position="637"/>
        <end position="655"/>
    </location>
</feature>
<feature type="transmembrane region" description="Helical" evidence="10">
    <location>
        <begin position="708"/>
        <end position="731"/>
    </location>
</feature>
<evidence type="ECO:0000256" key="2">
    <source>
        <dbReference type="ARBA" id="ARBA00013242"/>
    </source>
</evidence>
<dbReference type="GO" id="GO:0016020">
    <property type="term" value="C:membrane"/>
    <property type="evidence" value="ECO:0007669"/>
    <property type="project" value="InterPro"/>
</dbReference>
<gene>
    <name evidence="11" type="ORF">ECRASSUSDP1_LOCUS29333</name>
</gene>
<keyword evidence="4 10" id="KW-0812">Transmembrane</keyword>
<feature type="transmembrane region" description="Helical" evidence="10">
    <location>
        <begin position="544"/>
        <end position="564"/>
    </location>
</feature>
<feature type="transmembrane region" description="Helical" evidence="10">
    <location>
        <begin position="610"/>
        <end position="631"/>
    </location>
</feature>
<feature type="transmembrane region" description="Helical" evidence="10">
    <location>
        <begin position="513"/>
        <end position="532"/>
    </location>
</feature>
<keyword evidence="5" id="KW-0460">Magnesium</keyword>
<evidence type="ECO:0000313" key="11">
    <source>
        <dbReference type="EMBL" id="CAI2387699.1"/>
    </source>
</evidence>
<dbReference type="NCBIfam" id="TIGR01104">
    <property type="entry name" value="V_PPase"/>
    <property type="match status" value="1"/>
</dbReference>
<keyword evidence="8" id="KW-0406">Ion transport</keyword>
<proteinExistence type="inferred from homology"/>
<keyword evidence="3" id="KW-0813">Transport</keyword>
<keyword evidence="12" id="KW-1185">Reference proteome</keyword>
<dbReference type="EMBL" id="CAMPGE010030189">
    <property type="protein sequence ID" value="CAI2387699.1"/>
    <property type="molecule type" value="Genomic_DNA"/>
</dbReference>
<keyword evidence="6" id="KW-1278">Translocase</keyword>
<reference evidence="11" key="1">
    <citation type="submission" date="2023-07" db="EMBL/GenBank/DDBJ databases">
        <authorList>
            <consortium name="AG Swart"/>
            <person name="Singh M."/>
            <person name="Singh A."/>
            <person name="Seah K."/>
            <person name="Emmerich C."/>
        </authorList>
    </citation>
    <scope>NUCLEOTIDE SEQUENCE</scope>
    <source>
        <strain evidence="11">DP1</strain>
    </source>
</reference>
<feature type="transmembrane region" description="Helical" evidence="10">
    <location>
        <begin position="296"/>
        <end position="321"/>
    </location>
</feature>
<feature type="transmembrane region" description="Helical" evidence="10">
    <location>
        <begin position="333"/>
        <end position="353"/>
    </location>
</feature>
<dbReference type="PIRSF" id="PIRSF001265">
    <property type="entry name" value="H+-PPase"/>
    <property type="match status" value="1"/>
</dbReference>
<evidence type="ECO:0000256" key="7">
    <source>
        <dbReference type="ARBA" id="ARBA00022989"/>
    </source>
</evidence>
<dbReference type="Proteomes" id="UP001295684">
    <property type="component" value="Unassembled WGS sequence"/>
</dbReference>
<evidence type="ECO:0000256" key="1">
    <source>
        <dbReference type="ARBA" id="ARBA00004127"/>
    </source>
</evidence>
<evidence type="ECO:0000313" key="12">
    <source>
        <dbReference type="Proteomes" id="UP001295684"/>
    </source>
</evidence>
<dbReference type="GO" id="GO:0012505">
    <property type="term" value="C:endomembrane system"/>
    <property type="evidence" value="ECO:0007669"/>
    <property type="project" value="UniProtKB-SubCell"/>
</dbReference>
<protein>
    <recommendedName>
        <fullName evidence="2">H(+)-exporting diphosphatase</fullName>
        <ecNumber evidence="2">7.1.3.1</ecNumber>
    </recommendedName>
</protein>
<evidence type="ECO:0000256" key="5">
    <source>
        <dbReference type="ARBA" id="ARBA00022842"/>
    </source>
</evidence>
<feature type="transmembrane region" description="Helical" evidence="10">
    <location>
        <begin position="152"/>
        <end position="179"/>
    </location>
</feature>
<feature type="transmembrane region" description="Helical" evidence="10">
    <location>
        <begin position="14"/>
        <end position="33"/>
    </location>
</feature>
<feature type="transmembrane region" description="Helical" evidence="10">
    <location>
        <begin position="451"/>
        <end position="470"/>
    </location>
</feature>
<evidence type="ECO:0000256" key="10">
    <source>
        <dbReference type="SAM" id="Phobius"/>
    </source>
</evidence>
<feature type="transmembrane region" description="Helical" evidence="10">
    <location>
        <begin position="418"/>
        <end position="445"/>
    </location>
</feature>
<dbReference type="EC" id="7.1.3.1" evidence="2"/>
<evidence type="ECO:0000256" key="8">
    <source>
        <dbReference type="ARBA" id="ARBA00023065"/>
    </source>
</evidence>
<name>A0AAD1YAJ8_EUPCR</name>
<keyword evidence="7 10" id="KW-1133">Transmembrane helix</keyword>
<feature type="transmembrane region" description="Helical" evidence="10">
    <location>
        <begin position="82"/>
        <end position="100"/>
    </location>
</feature>
<dbReference type="NCBIfam" id="NF001960">
    <property type="entry name" value="PRK00733.3-5"/>
    <property type="match status" value="1"/>
</dbReference>
<dbReference type="InterPro" id="IPR004131">
    <property type="entry name" value="PPase-energised_H-pump"/>
</dbReference>
<dbReference type="Pfam" id="PF03030">
    <property type="entry name" value="H_PPase"/>
    <property type="match status" value="1"/>
</dbReference>
<comment type="subcellular location">
    <subcellularLocation>
        <location evidence="1">Endomembrane system</location>
        <topology evidence="1">Multi-pass membrane protein</topology>
    </subcellularLocation>
</comment>
<feature type="transmembrane region" description="Helical" evidence="10">
    <location>
        <begin position="373"/>
        <end position="397"/>
    </location>
</feature>
<keyword evidence="9 10" id="KW-0472">Membrane</keyword>
<evidence type="ECO:0000256" key="9">
    <source>
        <dbReference type="ARBA" id="ARBA00023136"/>
    </source>
</evidence>
<feature type="transmembrane region" description="Helical" evidence="10">
    <location>
        <begin position="112"/>
        <end position="132"/>
    </location>
</feature>
<dbReference type="GO" id="GO:0009678">
    <property type="term" value="F:diphosphate hydrolysis-driven proton transmembrane transporter activity"/>
    <property type="evidence" value="ECO:0007669"/>
    <property type="project" value="UniProtKB-EC"/>
</dbReference>